<organism evidence="4 5">
    <name type="scientific">Cylindrodendrum hubeiense</name>
    <dbReference type="NCBI Taxonomy" id="595255"/>
    <lineage>
        <taxon>Eukaryota</taxon>
        <taxon>Fungi</taxon>
        <taxon>Dikarya</taxon>
        <taxon>Ascomycota</taxon>
        <taxon>Pezizomycotina</taxon>
        <taxon>Sordariomycetes</taxon>
        <taxon>Hypocreomycetidae</taxon>
        <taxon>Hypocreales</taxon>
        <taxon>Nectriaceae</taxon>
        <taxon>Cylindrodendrum</taxon>
    </lineage>
</organism>
<accession>A0A9P5HMR4</accession>
<feature type="chain" id="PRO_5040381357" description="Protein CAP22" evidence="3">
    <location>
        <begin position="20"/>
        <end position="238"/>
    </location>
</feature>
<gene>
    <name evidence="4" type="ORF">G7Z17_g838</name>
</gene>
<keyword evidence="2" id="KW-1133">Transmembrane helix</keyword>
<feature type="compositionally biased region" description="Low complexity" evidence="1">
    <location>
        <begin position="169"/>
        <end position="205"/>
    </location>
</feature>
<keyword evidence="2" id="KW-0472">Membrane</keyword>
<reference evidence="4" key="1">
    <citation type="submission" date="2020-03" db="EMBL/GenBank/DDBJ databases">
        <title>Draft Genome Sequence of Cylindrodendrum hubeiense.</title>
        <authorList>
            <person name="Buettner E."/>
            <person name="Kellner H."/>
        </authorList>
    </citation>
    <scope>NUCLEOTIDE SEQUENCE</scope>
    <source>
        <strain evidence="4">IHI 201604</strain>
    </source>
</reference>
<comment type="caution">
    <text evidence="4">The sequence shown here is derived from an EMBL/GenBank/DDBJ whole genome shotgun (WGS) entry which is preliminary data.</text>
</comment>
<feature type="signal peptide" evidence="3">
    <location>
        <begin position="1"/>
        <end position="19"/>
    </location>
</feature>
<evidence type="ECO:0000313" key="5">
    <source>
        <dbReference type="Proteomes" id="UP000722485"/>
    </source>
</evidence>
<protein>
    <recommendedName>
        <fullName evidence="6">Protein CAP22</fullName>
    </recommendedName>
</protein>
<keyword evidence="2" id="KW-0812">Transmembrane</keyword>
<dbReference type="AlphaFoldDB" id="A0A9P5HMR4"/>
<keyword evidence="5" id="KW-1185">Reference proteome</keyword>
<evidence type="ECO:0000256" key="1">
    <source>
        <dbReference type="SAM" id="MobiDB-lite"/>
    </source>
</evidence>
<evidence type="ECO:0000256" key="3">
    <source>
        <dbReference type="SAM" id="SignalP"/>
    </source>
</evidence>
<name>A0A9P5HMR4_9HYPO</name>
<evidence type="ECO:0000313" key="4">
    <source>
        <dbReference type="EMBL" id="KAF7557307.1"/>
    </source>
</evidence>
<dbReference type="OrthoDB" id="4843554at2759"/>
<proteinExistence type="predicted"/>
<dbReference type="Proteomes" id="UP000722485">
    <property type="component" value="Unassembled WGS sequence"/>
</dbReference>
<evidence type="ECO:0008006" key="6">
    <source>
        <dbReference type="Google" id="ProtNLM"/>
    </source>
</evidence>
<feature type="region of interest" description="Disordered" evidence="1">
    <location>
        <begin position="163"/>
        <end position="205"/>
    </location>
</feature>
<dbReference type="EMBL" id="JAANBB010000006">
    <property type="protein sequence ID" value="KAF7557307.1"/>
    <property type="molecule type" value="Genomic_DNA"/>
</dbReference>
<keyword evidence="3" id="KW-0732">Signal</keyword>
<sequence length="238" mass="24358">MHANKIALAIATLILGTRAGFQLENEDVPDACKAICKPIMTLTDICEIDQSGSNNSDGKKNRLNNSLEAQCICTNDSFDVDNIAALCADCIRQNWRKMEDNDGGDDLDDDDYAPLDELNDILYTCGWTTASYAPASSTAADGITVDATALTVLSQLTTTIVPGSSRSDSAGTATVNASASGTAGSSSSDSSSSGSNSNSVATATNSVEQANETDNAALALAPIGVAGVAVAGAFLMLV</sequence>
<evidence type="ECO:0000256" key="2">
    <source>
        <dbReference type="SAM" id="Phobius"/>
    </source>
</evidence>
<feature type="transmembrane region" description="Helical" evidence="2">
    <location>
        <begin position="216"/>
        <end position="237"/>
    </location>
</feature>